<dbReference type="OrthoDB" id="14911at2759"/>
<dbReference type="Gene3D" id="2.30.29.30">
    <property type="entry name" value="Pleckstrin-homology domain (PH domain)/Phosphotyrosine-binding domain (PTB)"/>
    <property type="match status" value="1"/>
</dbReference>
<organism evidence="9 10">
    <name type="scientific">Triparma columacea</name>
    <dbReference type="NCBI Taxonomy" id="722753"/>
    <lineage>
        <taxon>Eukaryota</taxon>
        <taxon>Sar</taxon>
        <taxon>Stramenopiles</taxon>
        <taxon>Ochrophyta</taxon>
        <taxon>Bolidophyceae</taxon>
        <taxon>Parmales</taxon>
        <taxon>Triparmaceae</taxon>
        <taxon>Triparma</taxon>
    </lineage>
</organism>
<dbReference type="Pfam" id="PF13091">
    <property type="entry name" value="PLDc_2"/>
    <property type="match status" value="1"/>
</dbReference>
<evidence type="ECO:0000256" key="3">
    <source>
        <dbReference type="ARBA" id="ARBA00022737"/>
    </source>
</evidence>
<dbReference type="InterPro" id="IPR001736">
    <property type="entry name" value="PLipase_D/transphosphatidylase"/>
</dbReference>
<feature type="compositionally biased region" description="Basic and acidic residues" evidence="7">
    <location>
        <begin position="862"/>
        <end position="884"/>
    </location>
</feature>
<evidence type="ECO:0000256" key="5">
    <source>
        <dbReference type="ARBA" id="ARBA00022963"/>
    </source>
</evidence>
<evidence type="ECO:0000313" key="9">
    <source>
        <dbReference type="EMBL" id="GMI34164.1"/>
    </source>
</evidence>
<dbReference type="PANTHER" id="PTHR18896:SF76">
    <property type="entry name" value="PHOSPHOLIPASE"/>
    <property type="match status" value="1"/>
</dbReference>
<dbReference type="Proteomes" id="UP001165065">
    <property type="component" value="Unassembled WGS sequence"/>
</dbReference>
<sequence length="1424" mass="161587">MVYELEDHFVDSPPKISCVSTSVTKAIPKDVIIHTVRLQHKGYEWFITITRTDIRELFKKLKQWEIFTKSVSTYQRFKSRVKRAGTVGDATLGDDDGPPSLSSEQVVNPVVTNSPPVSLKKGDSARSTSITQTNLDAAEADARESIRSVMQADAELQHKEGKTSKGHKKSAFKKTRRMSLEAERKLNRAMKSFGEDGSINERNERNFDFEVDEEVRDTNRRLKRYIPILLSPMFYRADKKSLESQREIIESFLNDAMLHPRNRTCPDFLAFLEVSAMSFDEHSGPSLMEGFVKVRCTADNSDRSLRQRKERACFGKTKGFHCICCVCFCFRKRFSFHRKRRVWAVLKPGCLSFYASRLDKVPLEAIMFQPSTVVADQLSNTGSQNGALIVDSAWMCELKFDNTINQKTWVSAIEGAVLQCPYVERSRFSYESTDTTSLIKSEMGSHSCQAQWFVNGKEYFEHLYTALNEAKWQVLLSGWFLSADIYLKRPIKGNEDSIISKVLEKACQRGVKVYIMIYHEPVVMAHNTTYTLERFENLDHGGNLHILRHGDPAIPYFWSHHDKHVTIDQEVAFVGGVDITFGRYDDSNYFLRDDKNDVAEQKFPGADYANPRIGDVLHPEKPLEDNDFHERDSIPRMPWRDIHSCIKGTVALDVAWHFIQRWNYTRYVNKCKSTHPAILPSGLGNLALSWLDRSNLPVVKEGTDPNGTLPSNGSTDNSSMRKGSKIGTRDTSLQIELSQLHKGTSWSKRAAKSIKKLVNRRNSLVETLNTMAKDISKDIEKFVEGDLQQHDKKQMQAGASAEEIKSVMRKIAEEENKAGGPKGREFSASKNKKSRRASMQVIQNIPGARINDGINHKYGLGRNKDRGDNSGDARNYNRPELESKQKKRFTIDSSWIKKSEKSLPPVVNEAEEEDEEEEEATEGVGRRQSIAGMLEQHVDTPLPLTSPLLEEWGKEKSVEFVEKNKNNRAAGDLVQCKTTIVRSYGQWSAGLSETEDGIHEAYKQLIQESRHFIYMENQFFVSACGDNDNVIGNTIANSLFSRILKAVANEEKFRIIVTMPLLPGMTGGIKGDGMSGIGCVLYFQFRTISRGGNSLFERLRRHGIDPEDYIFFTGLRTHQEFKNSIETEMVYIHSKLMIIDDRKAVIGSANINDRSMMGYKDSEICMIVEDILHVDSTMDGRPYRAGPFCFNLRMKAWGDNMGLKAEDFGVMEDPLCDEFWERFKSLARNNTRLYEKAFPGLIPANKITKITQMYQLVEGLEAEELSKKTESLHSDTVGIRLAEGGHVGMMDPVRESGESREERLGEEDEDDDEGDIIMGVNPYASKEAMRKSASDDDKRVVRKTGKKEEDVPALHHSRTRTESQMEAMSKSLGIKLSKGRSGKMDEVFKTLGEIKGIVCEYPLDFLKDDFGKLKTTVIPSEIFK</sequence>
<keyword evidence="3" id="KW-0677">Repeat</keyword>
<feature type="domain" description="PLD phosphodiesterase" evidence="8">
    <location>
        <begin position="1128"/>
        <end position="1155"/>
    </location>
</feature>
<dbReference type="PROSITE" id="PS50035">
    <property type="entry name" value="PLD"/>
    <property type="match status" value="2"/>
</dbReference>
<evidence type="ECO:0000256" key="6">
    <source>
        <dbReference type="ARBA" id="ARBA00023098"/>
    </source>
</evidence>
<dbReference type="InterPro" id="IPR015679">
    <property type="entry name" value="PLipase_D_fam"/>
</dbReference>
<feature type="compositionally biased region" description="Basic residues" evidence="7">
    <location>
        <begin position="164"/>
        <end position="177"/>
    </location>
</feature>
<feature type="compositionally biased region" description="Polar residues" evidence="7">
    <location>
        <begin position="705"/>
        <end position="721"/>
    </location>
</feature>
<dbReference type="InterPro" id="IPR011993">
    <property type="entry name" value="PH-like_dom_sf"/>
</dbReference>
<protein>
    <recommendedName>
        <fullName evidence="2">phospholipase D</fullName>
        <ecNumber evidence="2">3.1.4.4</ecNumber>
    </recommendedName>
</protein>
<feature type="compositionally biased region" description="Basic and acidic residues" evidence="7">
    <location>
        <begin position="1346"/>
        <end position="1363"/>
    </location>
</feature>
<reference evidence="10" key="1">
    <citation type="journal article" date="2023" name="Commun. Biol.">
        <title>Genome analysis of Parmales, the sister group of diatoms, reveals the evolutionary specialization of diatoms from phago-mixotrophs to photoautotrophs.</title>
        <authorList>
            <person name="Ban H."/>
            <person name="Sato S."/>
            <person name="Yoshikawa S."/>
            <person name="Yamada K."/>
            <person name="Nakamura Y."/>
            <person name="Ichinomiya M."/>
            <person name="Sato N."/>
            <person name="Blanc-Mathieu R."/>
            <person name="Endo H."/>
            <person name="Kuwata A."/>
            <person name="Ogata H."/>
        </authorList>
    </citation>
    <scope>NUCLEOTIDE SEQUENCE [LARGE SCALE GENOMIC DNA]</scope>
</reference>
<dbReference type="PANTHER" id="PTHR18896">
    <property type="entry name" value="PHOSPHOLIPASE D"/>
    <property type="match status" value="1"/>
</dbReference>
<name>A0A9W7L6W9_9STRA</name>
<gene>
    <name evidence="9" type="ORF">TrCOL_g13135</name>
</gene>
<dbReference type="SUPFAM" id="SSF56024">
    <property type="entry name" value="Phospholipase D/nuclease"/>
    <property type="match status" value="2"/>
</dbReference>
<feature type="domain" description="PLD phosphodiesterase" evidence="8">
    <location>
        <begin position="556"/>
        <end position="583"/>
    </location>
</feature>
<dbReference type="SUPFAM" id="SSF50729">
    <property type="entry name" value="PH domain-like"/>
    <property type="match status" value="1"/>
</dbReference>
<dbReference type="InterPro" id="IPR025202">
    <property type="entry name" value="PLD-like_dom"/>
</dbReference>
<feature type="compositionally biased region" description="Basic and acidic residues" evidence="7">
    <location>
        <begin position="1327"/>
        <end position="1339"/>
    </location>
</feature>
<evidence type="ECO:0000313" key="10">
    <source>
        <dbReference type="Proteomes" id="UP001165065"/>
    </source>
</evidence>
<feature type="compositionally biased region" description="Polar residues" evidence="7">
    <location>
        <begin position="125"/>
        <end position="135"/>
    </location>
</feature>
<dbReference type="SMART" id="SM00155">
    <property type="entry name" value="PLDc"/>
    <property type="match status" value="2"/>
</dbReference>
<dbReference type="EC" id="3.1.4.4" evidence="2"/>
<evidence type="ECO:0000256" key="1">
    <source>
        <dbReference type="ARBA" id="ARBA00000798"/>
    </source>
</evidence>
<keyword evidence="10" id="KW-1185">Reference proteome</keyword>
<feature type="region of interest" description="Disordered" evidence="7">
    <location>
        <begin position="900"/>
        <end position="927"/>
    </location>
</feature>
<accession>A0A9W7L6W9</accession>
<evidence type="ECO:0000259" key="8">
    <source>
        <dbReference type="PROSITE" id="PS50035"/>
    </source>
</evidence>
<dbReference type="EMBL" id="BRYA01000039">
    <property type="protein sequence ID" value="GMI34164.1"/>
    <property type="molecule type" value="Genomic_DNA"/>
</dbReference>
<feature type="compositionally biased region" description="Basic and acidic residues" evidence="7">
    <location>
        <begin position="814"/>
        <end position="827"/>
    </location>
</feature>
<evidence type="ECO:0000256" key="4">
    <source>
        <dbReference type="ARBA" id="ARBA00022801"/>
    </source>
</evidence>
<proteinExistence type="predicted"/>
<comment type="catalytic activity">
    <reaction evidence="1">
        <text>a 1,2-diacyl-sn-glycero-3-phosphocholine + H2O = a 1,2-diacyl-sn-glycero-3-phosphate + choline + H(+)</text>
        <dbReference type="Rhea" id="RHEA:14445"/>
        <dbReference type="ChEBI" id="CHEBI:15354"/>
        <dbReference type="ChEBI" id="CHEBI:15377"/>
        <dbReference type="ChEBI" id="CHEBI:15378"/>
        <dbReference type="ChEBI" id="CHEBI:57643"/>
        <dbReference type="ChEBI" id="CHEBI:58608"/>
        <dbReference type="EC" id="3.1.4.4"/>
    </reaction>
</comment>
<comment type="caution">
    <text evidence="9">The sequence shown here is derived from an EMBL/GenBank/DDBJ whole genome shotgun (WGS) entry which is preliminary data.</text>
</comment>
<feature type="compositionally biased region" description="Acidic residues" evidence="7">
    <location>
        <begin position="1304"/>
        <end position="1315"/>
    </location>
</feature>
<dbReference type="Gene3D" id="3.30.870.10">
    <property type="entry name" value="Endonuclease Chain A"/>
    <property type="match status" value="2"/>
</dbReference>
<keyword evidence="6" id="KW-0443">Lipid metabolism</keyword>
<keyword evidence="5" id="KW-0442">Lipid degradation</keyword>
<feature type="compositionally biased region" description="Acidic residues" evidence="7">
    <location>
        <begin position="909"/>
        <end position="921"/>
    </location>
</feature>
<dbReference type="GO" id="GO:0009395">
    <property type="term" value="P:phospholipid catabolic process"/>
    <property type="evidence" value="ECO:0007669"/>
    <property type="project" value="TreeGrafter"/>
</dbReference>
<evidence type="ECO:0000256" key="2">
    <source>
        <dbReference type="ARBA" id="ARBA00012027"/>
    </source>
</evidence>
<feature type="region of interest" description="Disordered" evidence="7">
    <location>
        <begin position="699"/>
        <end position="728"/>
    </location>
</feature>
<dbReference type="GO" id="GO:0004630">
    <property type="term" value="F:phospholipase D activity"/>
    <property type="evidence" value="ECO:0007669"/>
    <property type="project" value="UniProtKB-EC"/>
</dbReference>
<evidence type="ECO:0000256" key="7">
    <source>
        <dbReference type="SAM" id="MobiDB-lite"/>
    </source>
</evidence>
<feature type="region of interest" description="Disordered" evidence="7">
    <location>
        <begin position="154"/>
        <end position="177"/>
    </location>
</feature>
<dbReference type="CDD" id="cd09141">
    <property type="entry name" value="PLDc_vPLD1_2_yPLD_like_2"/>
    <property type="match status" value="1"/>
</dbReference>
<feature type="region of interest" description="Disordered" evidence="7">
    <location>
        <begin position="814"/>
        <end position="838"/>
    </location>
</feature>
<feature type="region of interest" description="Disordered" evidence="7">
    <location>
        <begin position="1288"/>
        <end position="1366"/>
    </location>
</feature>
<feature type="compositionally biased region" description="Low complexity" evidence="7">
    <location>
        <begin position="106"/>
        <end position="118"/>
    </location>
</feature>
<keyword evidence="4" id="KW-0378">Hydrolase</keyword>
<feature type="compositionally biased region" description="Basic and acidic residues" evidence="7">
    <location>
        <begin position="1292"/>
        <end position="1303"/>
    </location>
</feature>
<feature type="region of interest" description="Disordered" evidence="7">
    <location>
        <begin position="850"/>
        <end position="887"/>
    </location>
</feature>
<feature type="region of interest" description="Disordered" evidence="7">
    <location>
        <begin position="87"/>
        <end position="142"/>
    </location>
</feature>